<dbReference type="AlphaFoldDB" id="A0A3G2EAV6"/>
<gene>
    <name evidence="1" type="ORF">D9M09_15755</name>
</gene>
<accession>A0A3G2EAV6</accession>
<dbReference type="EMBL" id="CP033019">
    <property type="protein sequence ID" value="AYM77093.1"/>
    <property type="molecule type" value="Genomic_DNA"/>
</dbReference>
<protein>
    <submittedName>
        <fullName evidence="1">Uncharacterized protein</fullName>
    </submittedName>
</protein>
<dbReference type="Proteomes" id="UP000279594">
    <property type="component" value="Chromosome"/>
</dbReference>
<sequence length="212" mass="23732">MSAAWKFPDAPNTACFTTTEVLNGAPIVLVSHDYEGDWQFHAASTETMLSSVKIVCLADMIPRDDLLAELHGLPRGWGAQRDDGAGHWERFKDKPFPAFAEQGYYLEDAVWLSRYLTDIEPPPAAVRDALPIGACVKRVFRFAAEDGARGDGQCERMWVQVTGIDKYEAATAAPSRTIRSMRWPAMATCSRSTPCMWRILLVNKIERTRHAQ</sequence>
<evidence type="ECO:0000313" key="1">
    <source>
        <dbReference type="EMBL" id="AYM77093.1"/>
    </source>
</evidence>
<name>A0A3G2EAV6_9BURK</name>
<proteinExistence type="predicted"/>
<organism evidence="1 2">
    <name type="scientific">Janthinobacterium agaricidamnosum</name>
    <dbReference type="NCBI Taxonomy" id="55508"/>
    <lineage>
        <taxon>Bacteria</taxon>
        <taxon>Pseudomonadati</taxon>
        <taxon>Pseudomonadota</taxon>
        <taxon>Betaproteobacteria</taxon>
        <taxon>Burkholderiales</taxon>
        <taxon>Oxalobacteraceae</taxon>
        <taxon>Janthinobacterium</taxon>
    </lineage>
</organism>
<keyword evidence="2" id="KW-1185">Reference proteome</keyword>
<dbReference type="RefSeq" id="WP_121669834.1">
    <property type="nucleotide sequence ID" value="NZ_CP033019.1"/>
</dbReference>
<reference evidence="1 2" key="1">
    <citation type="submission" date="2018-10" db="EMBL/GenBank/DDBJ databases">
        <title>Effects of UV and annual dynamics of microbial communities in freshwater RAS systems.</title>
        <authorList>
            <person name="Bekkelund A.K."/>
            <person name="Hansen B.R."/>
            <person name="Stokken H."/>
            <person name="Eriksen B.F."/>
            <person name="Kashulin N.A."/>
        </authorList>
    </citation>
    <scope>NUCLEOTIDE SEQUENCE [LARGE SCALE GENOMIC DNA]</scope>
    <source>
        <strain evidence="1 2">BHSEK</strain>
    </source>
</reference>
<evidence type="ECO:0000313" key="2">
    <source>
        <dbReference type="Proteomes" id="UP000279594"/>
    </source>
</evidence>